<evidence type="ECO:0000313" key="2">
    <source>
        <dbReference type="Proteomes" id="UP000321798"/>
    </source>
</evidence>
<sequence length="184" mass="19248">MDSLSAGPAPSHHREQTMDVVPLALYVDAVERASSTGYCLPDAALAQVRTALRGAAPVFAALTAELDGGSPARANGHLVVYTEDLVAYVNFTRMPARGPLPEDDDEALGVFTIEVAARAALSALSLLYATAPARAYPQDGAGLSGNARLVLTYVGFGNEVVIPTGGAVRHDVDALYARLLDDLR</sequence>
<organism evidence="1 2">
    <name type="scientific">Cellulomonas soli</name>
    <dbReference type="NCBI Taxonomy" id="931535"/>
    <lineage>
        <taxon>Bacteria</taxon>
        <taxon>Bacillati</taxon>
        <taxon>Actinomycetota</taxon>
        <taxon>Actinomycetes</taxon>
        <taxon>Micrococcales</taxon>
        <taxon>Cellulomonadaceae</taxon>
        <taxon>Cellulomonas</taxon>
    </lineage>
</organism>
<proteinExistence type="predicted"/>
<keyword evidence="2" id="KW-1185">Reference proteome</keyword>
<name>A0A512PGR5_9CELL</name>
<dbReference type="AlphaFoldDB" id="A0A512PGR5"/>
<protein>
    <submittedName>
        <fullName evidence="1">Uncharacterized protein</fullName>
    </submittedName>
</protein>
<gene>
    <name evidence="1" type="ORF">CSO01_31020</name>
</gene>
<reference evidence="1 2" key="1">
    <citation type="submission" date="2019-07" db="EMBL/GenBank/DDBJ databases">
        <title>Whole genome shotgun sequence of Cellulomonas soli NBRC 109434.</title>
        <authorList>
            <person name="Hosoyama A."/>
            <person name="Uohara A."/>
            <person name="Ohji S."/>
            <person name="Ichikawa N."/>
        </authorList>
    </citation>
    <scope>NUCLEOTIDE SEQUENCE [LARGE SCALE GENOMIC DNA]</scope>
    <source>
        <strain evidence="1 2">NBRC 109434</strain>
    </source>
</reference>
<dbReference type="EMBL" id="BKAL01000013">
    <property type="protein sequence ID" value="GEP70387.1"/>
    <property type="molecule type" value="Genomic_DNA"/>
</dbReference>
<comment type="caution">
    <text evidence="1">The sequence shown here is derived from an EMBL/GenBank/DDBJ whole genome shotgun (WGS) entry which is preliminary data.</text>
</comment>
<dbReference type="Proteomes" id="UP000321798">
    <property type="component" value="Unassembled WGS sequence"/>
</dbReference>
<evidence type="ECO:0000313" key="1">
    <source>
        <dbReference type="EMBL" id="GEP70387.1"/>
    </source>
</evidence>
<accession>A0A512PGR5</accession>